<dbReference type="Gene3D" id="1.50.10.10">
    <property type="match status" value="1"/>
</dbReference>
<dbReference type="InterPro" id="IPR052369">
    <property type="entry name" value="UG_Glycosaminoglycan_Hydrolase"/>
</dbReference>
<accession>A0A5B0DZC8</accession>
<protein>
    <submittedName>
        <fullName evidence="3">Glycosyl hydrolase</fullName>
    </submittedName>
</protein>
<dbReference type="InterPro" id="IPR008928">
    <property type="entry name" value="6-hairpin_glycosidase_sf"/>
</dbReference>
<organism evidence="3 4">
    <name type="scientific">Aureimonas fodinaquatilis</name>
    <dbReference type="NCBI Taxonomy" id="2565783"/>
    <lineage>
        <taxon>Bacteria</taxon>
        <taxon>Pseudomonadati</taxon>
        <taxon>Pseudomonadota</taxon>
        <taxon>Alphaproteobacteria</taxon>
        <taxon>Hyphomicrobiales</taxon>
        <taxon>Aurantimonadaceae</taxon>
        <taxon>Aureimonas</taxon>
    </lineage>
</organism>
<evidence type="ECO:0000313" key="4">
    <source>
        <dbReference type="Proteomes" id="UP000324738"/>
    </source>
</evidence>
<dbReference type="OrthoDB" id="428577at2"/>
<dbReference type="InterPro" id="IPR012341">
    <property type="entry name" value="6hp_glycosidase-like_sf"/>
</dbReference>
<evidence type="ECO:0000313" key="3">
    <source>
        <dbReference type="EMBL" id="KAA0971893.1"/>
    </source>
</evidence>
<keyword evidence="4" id="KW-1185">Reference proteome</keyword>
<dbReference type="Proteomes" id="UP000324738">
    <property type="component" value="Unassembled WGS sequence"/>
</dbReference>
<dbReference type="SUPFAM" id="SSF48208">
    <property type="entry name" value="Six-hairpin glycosidases"/>
    <property type="match status" value="1"/>
</dbReference>
<evidence type="ECO:0000256" key="2">
    <source>
        <dbReference type="ARBA" id="ARBA00038358"/>
    </source>
</evidence>
<dbReference type="GO" id="GO:0000272">
    <property type="term" value="P:polysaccharide catabolic process"/>
    <property type="evidence" value="ECO:0007669"/>
    <property type="project" value="TreeGrafter"/>
</dbReference>
<evidence type="ECO:0000256" key="1">
    <source>
        <dbReference type="ARBA" id="ARBA00022801"/>
    </source>
</evidence>
<name>A0A5B0DZC8_9HYPH</name>
<sequence length="395" mass="43218">MNSGYITQALDLISEKTLEDEFSIGSSFPYVTAPSGEWTLMPASLSAGYSKDGWSHGNWFSGFWIGLLVAGSVHKGDKSLINLARERFQMVAPRATDGNTHDIGFLFWSSAVPLYNATGESRFADVAVQAANHLRARLVTTHNGAYISSWGPLTDPRGRCSSAIDTMANLSLLYWAANYAGDASFRLAAEAHARMTRTSFIRPDNSTYHAVEYDLPSGKRSRGYTFQGYSDESAWTRGQGWAIYGYAETAAATGKIEYLELAEQLAAYYLNRLGNDPVPFWDFDDPAIPHAPRDSATAAIVAAAFLNMADMHPDREKAAYWKGEAEKMLAALCAGYLATEPQHRGILKHGCYSKPHNIGPDSAVLFGDYYFAEALMRLKAPGKFHNAWGTSALAG</sequence>
<gene>
    <name evidence="3" type="ORF">FPY71_01840</name>
</gene>
<dbReference type="EMBL" id="VTWH01000001">
    <property type="protein sequence ID" value="KAA0971893.1"/>
    <property type="molecule type" value="Genomic_DNA"/>
</dbReference>
<comment type="caution">
    <text evidence="3">The sequence shown here is derived from an EMBL/GenBank/DDBJ whole genome shotgun (WGS) entry which is preliminary data.</text>
</comment>
<dbReference type="RefSeq" id="WP_149297071.1">
    <property type="nucleotide sequence ID" value="NZ_VTWH01000001.1"/>
</dbReference>
<reference evidence="3 4" key="1">
    <citation type="submission" date="2019-08" db="EMBL/GenBank/DDBJ databases">
        <title>Aureimonas fodiniaquatilis sp. nov., isolated from a coal mine wastewater.</title>
        <authorList>
            <person name="Kim W."/>
        </authorList>
    </citation>
    <scope>NUCLEOTIDE SEQUENCE [LARGE SCALE GENOMIC DNA]</scope>
    <source>
        <strain evidence="3 4">CAU 1482</strain>
    </source>
</reference>
<comment type="similarity">
    <text evidence="2">Belongs to the glycosyl hydrolase 88 family.</text>
</comment>
<dbReference type="PANTHER" id="PTHR36845:SF1">
    <property type="entry name" value="HYDROLASE, PUTATIVE (AFU_ORTHOLOGUE AFUA_7G05090)-RELATED"/>
    <property type="match status" value="1"/>
</dbReference>
<dbReference type="GO" id="GO:0052757">
    <property type="term" value="F:chondroitin hydrolase activity"/>
    <property type="evidence" value="ECO:0007669"/>
    <property type="project" value="TreeGrafter"/>
</dbReference>
<dbReference type="PANTHER" id="PTHR36845">
    <property type="entry name" value="HYDROLASE, PUTATIVE (AFU_ORTHOLOGUE AFUA_7G05090)-RELATED"/>
    <property type="match status" value="1"/>
</dbReference>
<keyword evidence="1 3" id="KW-0378">Hydrolase</keyword>
<proteinExistence type="inferred from homology"/>
<dbReference type="AlphaFoldDB" id="A0A5B0DZC8"/>